<accession>A0ABX7VMJ8</accession>
<proteinExistence type="predicted"/>
<protein>
    <submittedName>
        <fullName evidence="1">Uncharacterized protein</fullName>
    </submittedName>
</protein>
<dbReference type="EMBL" id="CP072455">
    <property type="protein sequence ID" value="QTL40980.1"/>
    <property type="molecule type" value="Genomic_DNA"/>
</dbReference>
<organism evidence="1 3">
    <name type="scientific">Xenorhabdus budapestensis</name>
    <dbReference type="NCBI Taxonomy" id="290110"/>
    <lineage>
        <taxon>Bacteria</taxon>
        <taxon>Pseudomonadati</taxon>
        <taxon>Pseudomonadota</taxon>
        <taxon>Gammaproteobacteria</taxon>
        <taxon>Enterobacterales</taxon>
        <taxon>Morganellaceae</taxon>
        <taxon>Xenorhabdus</taxon>
    </lineage>
</organism>
<dbReference type="Proteomes" id="UP000665047">
    <property type="component" value="Chromosome"/>
</dbReference>
<dbReference type="RefSeq" id="WP_209028329.1">
    <property type="nucleotide sequence ID" value="NZ_CP072455.1"/>
</dbReference>
<evidence type="ECO:0000313" key="1">
    <source>
        <dbReference type="EMBL" id="QTL40947.1"/>
    </source>
</evidence>
<dbReference type="EMBL" id="CP072455">
    <property type="protein sequence ID" value="QTL40947.1"/>
    <property type="molecule type" value="Genomic_DNA"/>
</dbReference>
<reference evidence="1 3" key="1">
    <citation type="submission" date="2021-03" db="EMBL/GenBank/DDBJ databases">
        <title>Complete Genome Sequence Data of Xenorhabdus budapestensis strain C72, a Candidate Biological Control Agent, from China.</title>
        <authorList>
            <person name="LI B."/>
            <person name="WANG S."/>
            <person name="QIU D."/>
        </authorList>
    </citation>
    <scope>NUCLEOTIDE SEQUENCE [LARGE SCALE GENOMIC DNA]</scope>
    <source>
        <strain evidence="1 3">C-7-2</strain>
    </source>
</reference>
<keyword evidence="3" id="KW-1185">Reference proteome</keyword>
<name>A0ABX7VMJ8_XENBU</name>
<evidence type="ECO:0000313" key="2">
    <source>
        <dbReference type="EMBL" id="QTL40980.1"/>
    </source>
</evidence>
<sequence>MKNKHLELEKVQELAEKLQALLVLWMYGRLSENDACILSIATEINHNVLLEIGRIRGE</sequence>
<gene>
    <name evidence="1" type="ORF">HGO23_06290</name>
    <name evidence="2" type="ORF">HGO23_06475</name>
</gene>
<evidence type="ECO:0000313" key="3">
    <source>
        <dbReference type="Proteomes" id="UP000665047"/>
    </source>
</evidence>